<organism evidence="1 2">
    <name type="scientific">Candidatus Cryptobacteroides faecigallinarum</name>
    <dbReference type="NCBI Taxonomy" id="2840763"/>
    <lineage>
        <taxon>Bacteria</taxon>
        <taxon>Pseudomonadati</taxon>
        <taxon>Bacteroidota</taxon>
        <taxon>Bacteroidia</taxon>
        <taxon>Bacteroidales</taxon>
        <taxon>Candidatus Cryptobacteroides</taxon>
    </lineage>
</organism>
<evidence type="ECO:0000313" key="2">
    <source>
        <dbReference type="Proteomes" id="UP000823757"/>
    </source>
</evidence>
<sequence length="239" mass="27280">MDDKTKDLLIGWAEKYNDPRYFTEDPIIFPKKMAEKYACGECRIADVEIAAIIAAHLAWGRRSMIVRDCGRAMDEMQWKPYEYVMSGDYRDEDTSLHRTVKWSEFAMICTRLREIYSGRESIEGMSNAEIRCSIYGRKPDPKAPDKKINMMRRWMVRNDGKVDLGLWANSSPAGLTIPLDVHVYEEAAALGLTCRKSKDIVTAMEITDAFREIFPDDPCKGDFALFGYGVTRGTDGQTD</sequence>
<dbReference type="Proteomes" id="UP000823757">
    <property type="component" value="Unassembled WGS sequence"/>
</dbReference>
<dbReference type="InterPro" id="IPR014127">
    <property type="entry name" value="CHP02757"/>
</dbReference>
<gene>
    <name evidence="1" type="ORF">IAB91_04310</name>
</gene>
<name>A0A9D9NIP2_9BACT</name>
<accession>A0A9D9NIP2</accession>
<reference evidence="1" key="1">
    <citation type="submission" date="2020-10" db="EMBL/GenBank/DDBJ databases">
        <authorList>
            <person name="Gilroy R."/>
        </authorList>
    </citation>
    <scope>NUCLEOTIDE SEQUENCE</scope>
    <source>
        <strain evidence="1">B1-13419</strain>
    </source>
</reference>
<dbReference type="Pfam" id="PF09674">
    <property type="entry name" value="DUF2400"/>
    <property type="match status" value="2"/>
</dbReference>
<evidence type="ECO:0000313" key="1">
    <source>
        <dbReference type="EMBL" id="MBO8474498.1"/>
    </source>
</evidence>
<proteinExistence type="predicted"/>
<dbReference type="AlphaFoldDB" id="A0A9D9NIP2"/>
<protein>
    <submittedName>
        <fullName evidence="1">DUF2400 family protein</fullName>
    </submittedName>
</protein>
<comment type="caution">
    <text evidence="1">The sequence shown here is derived from an EMBL/GenBank/DDBJ whole genome shotgun (WGS) entry which is preliminary data.</text>
</comment>
<dbReference type="EMBL" id="JADIMD010000061">
    <property type="protein sequence ID" value="MBO8474498.1"/>
    <property type="molecule type" value="Genomic_DNA"/>
</dbReference>
<reference evidence="1" key="2">
    <citation type="journal article" date="2021" name="PeerJ">
        <title>Extensive microbial diversity within the chicken gut microbiome revealed by metagenomics and culture.</title>
        <authorList>
            <person name="Gilroy R."/>
            <person name="Ravi A."/>
            <person name="Getino M."/>
            <person name="Pursley I."/>
            <person name="Horton D.L."/>
            <person name="Alikhan N.F."/>
            <person name="Baker D."/>
            <person name="Gharbi K."/>
            <person name="Hall N."/>
            <person name="Watson M."/>
            <person name="Adriaenssens E.M."/>
            <person name="Foster-Nyarko E."/>
            <person name="Jarju S."/>
            <person name="Secka A."/>
            <person name="Antonio M."/>
            <person name="Oren A."/>
            <person name="Chaudhuri R.R."/>
            <person name="La Ragione R."/>
            <person name="Hildebrand F."/>
            <person name="Pallen M.J."/>
        </authorList>
    </citation>
    <scope>NUCLEOTIDE SEQUENCE</scope>
    <source>
        <strain evidence="1">B1-13419</strain>
    </source>
</reference>